<dbReference type="Pfam" id="PF20113">
    <property type="entry name" value="DUF6503"/>
    <property type="match status" value="1"/>
</dbReference>
<reference evidence="1 2" key="1">
    <citation type="submission" date="2018-08" db="EMBL/GenBank/DDBJ databases">
        <title>Muricauda nanhaiensis sp. nov., isolated from seawater of the South China Sea.</title>
        <authorList>
            <person name="Dang Y."/>
        </authorList>
    </citation>
    <scope>NUCLEOTIDE SEQUENCE [LARGE SCALE GENOMIC DNA]</scope>
    <source>
        <strain evidence="1 2">SM1704</strain>
    </source>
</reference>
<dbReference type="AlphaFoldDB" id="A0A371JTB1"/>
<proteinExistence type="predicted"/>
<dbReference type="PROSITE" id="PS51257">
    <property type="entry name" value="PROKAR_LIPOPROTEIN"/>
    <property type="match status" value="1"/>
</dbReference>
<dbReference type="RefSeq" id="WP_116182943.1">
    <property type="nucleotide sequence ID" value="NZ_QTJX01000001.1"/>
</dbReference>
<protein>
    <recommendedName>
        <fullName evidence="3">Threonine synthase</fullName>
    </recommendedName>
</protein>
<organism evidence="1 2">
    <name type="scientific">Flagellimonas nanhaiensis</name>
    <dbReference type="NCBI Taxonomy" id="2292706"/>
    <lineage>
        <taxon>Bacteria</taxon>
        <taxon>Pseudomonadati</taxon>
        <taxon>Bacteroidota</taxon>
        <taxon>Flavobacteriia</taxon>
        <taxon>Flavobacteriales</taxon>
        <taxon>Flavobacteriaceae</taxon>
        <taxon>Flagellimonas</taxon>
    </lineage>
</organism>
<dbReference type="EMBL" id="QTJX01000001">
    <property type="protein sequence ID" value="RDY61060.1"/>
    <property type="molecule type" value="Genomic_DNA"/>
</dbReference>
<name>A0A371JTB1_9FLAO</name>
<dbReference type="OrthoDB" id="282859at2"/>
<evidence type="ECO:0000313" key="2">
    <source>
        <dbReference type="Proteomes" id="UP000261828"/>
    </source>
</evidence>
<keyword evidence="2" id="KW-1185">Reference proteome</keyword>
<evidence type="ECO:0000313" key="1">
    <source>
        <dbReference type="EMBL" id="RDY61060.1"/>
    </source>
</evidence>
<sequence>MKKTTIILLALAIGACKPAPKKEEVKEEVVSEITKTEKTFPQDLVQVFEAHGGLATWKNQRTLTYELPKKDFTEVHTIDLWSRKDRVDAPEFSMGSEGEMVWLLDRNEAYKGDAGFYHNLMFYFYAMPFVLADDGIIYGETEDLVYEGKNYPGIRIAYESGVGASSKDEYYLHFDPESHQMAWLGYTVTYRTGEKSETVKWIRYDDWQTVEGLVLPKSITWYNFEGNKILDARSNVPFEQVTLSKTTKPEEFYAKPENAAYVEVKKN</sequence>
<gene>
    <name evidence="1" type="ORF">DX873_02495</name>
</gene>
<dbReference type="Proteomes" id="UP000261828">
    <property type="component" value="Unassembled WGS sequence"/>
</dbReference>
<accession>A0A371JTB1</accession>
<evidence type="ECO:0008006" key="3">
    <source>
        <dbReference type="Google" id="ProtNLM"/>
    </source>
</evidence>
<comment type="caution">
    <text evidence="1">The sequence shown here is derived from an EMBL/GenBank/DDBJ whole genome shotgun (WGS) entry which is preliminary data.</text>
</comment>
<dbReference type="InterPro" id="IPR045444">
    <property type="entry name" value="DUF6503"/>
</dbReference>